<evidence type="ECO:0000313" key="2">
    <source>
        <dbReference type="Proteomes" id="UP000464577"/>
    </source>
</evidence>
<evidence type="ECO:0000313" key="1">
    <source>
        <dbReference type="EMBL" id="QHV96111.1"/>
    </source>
</evidence>
<dbReference type="InterPro" id="IPR052516">
    <property type="entry name" value="N-heterocyclic_Hydroxylase"/>
</dbReference>
<protein>
    <recommendedName>
        <fullName evidence="3">Molybdopterin-dependent oxidoreductase</fullName>
    </recommendedName>
</protein>
<dbReference type="GO" id="GO:0016491">
    <property type="term" value="F:oxidoreductase activity"/>
    <property type="evidence" value="ECO:0007669"/>
    <property type="project" value="InterPro"/>
</dbReference>
<dbReference type="EMBL" id="CP045997">
    <property type="protein sequence ID" value="QHV96111.1"/>
    <property type="molecule type" value="Genomic_DNA"/>
</dbReference>
<gene>
    <name evidence="1" type="ORF">GJR95_14320</name>
</gene>
<accession>A0A6P1VSA5</accession>
<keyword evidence="2" id="KW-1185">Reference proteome</keyword>
<reference evidence="1 2" key="1">
    <citation type="submission" date="2019-11" db="EMBL/GenBank/DDBJ databases">
        <title>Spirosoma endbachense sp. nov., isolated from a natural salt meadow.</title>
        <authorList>
            <person name="Rojas J."/>
            <person name="Ambika Manirajan B."/>
            <person name="Ratering S."/>
            <person name="Suarez C."/>
            <person name="Geissler-Plaum R."/>
            <person name="Schnell S."/>
        </authorList>
    </citation>
    <scope>NUCLEOTIDE SEQUENCE [LARGE SCALE GENOMIC DNA]</scope>
    <source>
        <strain evidence="1 2">I-24</strain>
    </source>
</reference>
<organism evidence="1 2">
    <name type="scientific">Spirosoma endbachense</name>
    <dbReference type="NCBI Taxonomy" id="2666025"/>
    <lineage>
        <taxon>Bacteria</taxon>
        <taxon>Pseudomonadati</taxon>
        <taxon>Bacteroidota</taxon>
        <taxon>Cytophagia</taxon>
        <taxon>Cytophagales</taxon>
        <taxon>Cytophagaceae</taxon>
        <taxon>Spirosoma</taxon>
    </lineage>
</organism>
<dbReference type="Proteomes" id="UP000464577">
    <property type="component" value="Chromosome"/>
</dbReference>
<dbReference type="AlphaFoldDB" id="A0A6P1VSA5"/>
<dbReference type="Gene3D" id="3.30.365.10">
    <property type="entry name" value="Aldehyde oxidase/xanthine dehydrogenase, molybdopterin binding domain"/>
    <property type="match status" value="1"/>
</dbReference>
<name>A0A6P1VSA5_9BACT</name>
<evidence type="ECO:0008006" key="3">
    <source>
        <dbReference type="Google" id="ProtNLM"/>
    </source>
</evidence>
<dbReference type="InterPro" id="IPR037165">
    <property type="entry name" value="AldOxase/xan_DH_Mopterin-bd_sf"/>
</dbReference>
<sequence length="57" mass="5888">MRINEVPEIEVHILAEGGKAKGVGEPGLPALAPALANAIFAATGKRFCKMPFALDGV</sequence>
<dbReference type="KEGG" id="senf:GJR95_14320"/>
<dbReference type="RefSeq" id="WP_162386520.1">
    <property type="nucleotide sequence ID" value="NZ_CP045997.1"/>
</dbReference>
<dbReference type="PANTHER" id="PTHR47495">
    <property type="entry name" value="ALDEHYDE DEHYDROGENASE"/>
    <property type="match status" value="1"/>
</dbReference>
<proteinExistence type="predicted"/>
<dbReference type="PANTHER" id="PTHR47495:SF2">
    <property type="entry name" value="ALDEHYDE DEHYDROGENASE"/>
    <property type="match status" value="1"/>
</dbReference>
<dbReference type="SUPFAM" id="SSF56003">
    <property type="entry name" value="Molybdenum cofactor-binding domain"/>
    <property type="match status" value="1"/>
</dbReference>